<protein>
    <submittedName>
        <fullName evidence="2">CRISPR-associated protein</fullName>
    </submittedName>
</protein>
<dbReference type="RefSeq" id="WP_166282720.1">
    <property type="nucleotide sequence ID" value="NZ_JTHE03000077.1"/>
</dbReference>
<name>A0ABD4T5F2_9CYAN</name>
<comment type="caution">
    <text evidence="2">The sequence shown here is derived from an EMBL/GenBank/DDBJ whole genome shotgun (WGS) entry which is preliminary data.</text>
</comment>
<sequence length="410" mass="46882">MPKPQTIICTVGTSLFKPNLFGLPSDDAYADWLNKQPERDRPLLSLEIIHRLRQHLQDQQWEQIAQDLTRLDGSTRLCGAEINSIHDLILNDYCQPSLHIVLCHSATEEARKIAEILKVYFRRNPGHHTTATVEIDGLIDSNPKTFRTQGLRNLVKALGKTYQDAKTPVAINATGGYKAQIAIAVLVGQALGIPVFYKHERFSEIIPFPPMPIDLDFNLWLAQYHWFHAFETHDILQWQVLCQDGLTADWDERMEPLVEKEGNEMALSPVGQIFHERFKQKYADHLLALLPLHSDRKVEAHISPFEELTLAPAANNKEPSMSQHGWRQARSPIKHFMQRIVDEAPYVKTCRTYYWSPDLGQPTHFRVSRGEIDGIFSNGSWTTKFKVVTTATTDQQRQCAVVDLNQRFAS</sequence>
<dbReference type="Gene3D" id="3.40.50.10770">
    <property type="entry name" value="Hypothetical protein VC1899 like domain (Restriction endonuclease-like)"/>
    <property type="match status" value="1"/>
</dbReference>
<dbReference type="NCBIfam" id="TIGR02619">
    <property type="entry name" value="putative CRISPR-associated protein, APE2256 family"/>
    <property type="match status" value="1"/>
</dbReference>
<proteinExistence type="predicted"/>
<organism evidence="2 3">
    <name type="scientific">Lyngbya confervoides BDU141951</name>
    <dbReference type="NCBI Taxonomy" id="1574623"/>
    <lineage>
        <taxon>Bacteria</taxon>
        <taxon>Bacillati</taxon>
        <taxon>Cyanobacteriota</taxon>
        <taxon>Cyanophyceae</taxon>
        <taxon>Oscillatoriophycideae</taxon>
        <taxon>Oscillatoriales</taxon>
        <taxon>Microcoleaceae</taxon>
        <taxon>Lyngbya</taxon>
    </lineage>
</organism>
<dbReference type="AlphaFoldDB" id="A0ABD4T5F2"/>
<dbReference type="CDD" id="cd09742">
    <property type="entry name" value="Csm6_III-A"/>
    <property type="match status" value="1"/>
</dbReference>
<reference evidence="2 3" key="1">
    <citation type="journal article" date="2015" name="Genome Announc.">
        <title>Draft Genome Sequence of Filamentous Marine Cyanobacterium Lyngbya confervoides Strain BDU141951.</title>
        <authorList>
            <person name="Chandrababunaidu M.M."/>
            <person name="Sen D."/>
            <person name="Tripathy S."/>
        </authorList>
    </citation>
    <scope>NUCLEOTIDE SEQUENCE [LARGE SCALE GENOMIC DNA]</scope>
    <source>
        <strain evidence="2 3">BDU141951</strain>
    </source>
</reference>
<dbReference type="InterPro" id="IPR013442">
    <property type="entry name" value="SSO1393-like"/>
</dbReference>
<evidence type="ECO:0000259" key="1">
    <source>
        <dbReference type="Pfam" id="PF09651"/>
    </source>
</evidence>
<evidence type="ECO:0000313" key="3">
    <source>
        <dbReference type="Proteomes" id="UP000031561"/>
    </source>
</evidence>
<keyword evidence="3" id="KW-1185">Reference proteome</keyword>
<evidence type="ECO:0000313" key="2">
    <source>
        <dbReference type="EMBL" id="MCM1983752.1"/>
    </source>
</evidence>
<dbReference type="Proteomes" id="UP000031561">
    <property type="component" value="Unassembled WGS sequence"/>
</dbReference>
<dbReference type="EMBL" id="JTHE03000077">
    <property type="protein sequence ID" value="MCM1983752.1"/>
    <property type="molecule type" value="Genomic_DNA"/>
</dbReference>
<feature type="domain" description="CRISPR system ring nuclease SSO1393-like" evidence="1">
    <location>
        <begin position="77"/>
        <end position="210"/>
    </location>
</feature>
<accession>A0ABD4T5F2</accession>
<gene>
    <name evidence="2" type="ORF">QQ91_0013080</name>
</gene>
<dbReference type="Pfam" id="PF09651">
    <property type="entry name" value="Cas_APE2256"/>
    <property type="match status" value="1"/>
</dbReference>